<gene>
    <name evidence="1" type="ORF">MPDQ_005535</name>
</gene>
<dbReference type="Pfam" id="PF11917">
    <property type="entry name" value="DUF3435"/>
    <property type="match status" value="2"/>
</dbReference>
<dbReference type="PANTHER" id="PTHR37535:SF2">
    <property type="entry name" value="FINGER DOMAIN PROTEIN, PUTATIVE (AFU_ORTHOLOGUE AFUA_6G09300)-RELATED"/>
    <property type="match status" value="1"/>
</dbReference>
<dbReference type="Proteomes" id="UP000319663">
    <property type="component" value="Unassembled WGS sequence"/>
</dbReference>
<dbReference type="PANTHER" id="PTHR37535">
    <property type="entry name" value="FLUG DOMAIN PROTEIN"/>
    <property type="match status" value="1"/>
</dbReference>
<comment type="caution">
    <text evidence="1">The sequence shown here is derived from an EMBL/GenBank/DDBJ whole genome shotgun (WGS) entry which is preliminary data.</text>
</comment>
<dbReference type="InterPro" id="IPR021842">
    <property type="entry name" value="DUF3435"/>
</dbReference>
<evidence type="ECO:0000313" key="2">
    <source>
        <dbReference type="Proteomes" id="UP000319663"/>
    </source>
</evidence>
<organism evidence="1 2">
    <name type="scientific">Monascus purpureus</name>
    <name type="common">Red mold</name>
    <name type="synonym">Monascus anka</name>
    <dbReference type="NCBI Taxonomy" id="5098"/>
    <lineage>
        <taxon>Eukaryota</taxon>
        <taxon>Fungi</taxon>
        <taxon>Dikarya</taxon>
        <taxon>Ascomycota</taxon>
        <taxon>Pezizomycotina</taxon>
        <taxon>Eurotiomycetes</taxon>
        <taxon>Eurotiomycetidae</taxon>
        <taxon>Eurotiales</taxon>
        <taxon>Aspergillaceae</taxon>
        <taxon>Monascus</taxon>
    </lineage>
</organism>
<proteinExistence type="predicted"/>
<sequence length="583" mass="67797">MGRSNPRLFLEEAQSLDTDNASIDVSSITSLEPPLPHSKHSRSPQRHVRCQASHGLPACFSDDPDDDTDEDIANIPLDYGRSKETKRRKDRIIGRWKQYCKVKASEPGALEKWNKPTEAISLITSNDVHRFLNYCLKLKRGRDNRHLKGIKKASALKADWKSFRSYYREVTRQSINPELSEEINTGIRHLVDKFQLETPEREKTPVYVQDLTKFNETVLQTQERRFHLGYERIQLCLFNMLGIFTVNRLSALLSLQFKHLRFSIQRDPQGGPPILLVEIRSEHLKKLLGITQFDAVSEAQQNLIMKHSSIRTFLDHYLPRNIDTDMQNIMNGRDPNTQLMNAITRMSRWIDNRRPWHLTPIQRASLREHPEYLEATRRVNEQAKASRHNSSIQMQLQLEKLTRERTNTFNRLARALRQQIRKEFDRKQAIIDIERQLSGAAINDEEAKDVLRTDQMLPEQIYLFEKLFTWPTSLSLENEWQRRNAAVKAISQYCSLLEGGPLRGRPKRATLSDGFDEEQSAIVVRPAKIHCASPKPSQQELLLQQAEEHIRIAEQPQRCFQCFGNTMLQFIVERRNGANTSQH</sequence>
<reference evidence="1 2" key="1">
    <citation type="submission" date="2019-06" db="EMBL/GenBank/DDBJ databases">
        <title>Wine fermentation using esterase from Monascus purpureus.</title>
        <authorList>
            <person name="Geng C."/>
            <person name="Zhang Y."/>
        </authorList>
    </citation>
    <scope>NUCLEOTIDE SEQUENCE [LARGE SCALE GENOMIC DNA]</scope>
    <source>
        <strain evidence="1">HQ1</strain>
    </source>
</reference>
<accession>A0A507R2S9</accession>
<dbReference type="STRING" id="5098.A0A507R2S9"/>
<name>A0A507R2S9_MONPU</name>
<protein>
    <submittedName>
        <fullName evidence="1">Uncharacterized protein</fullName>
    </submittedName>
</protein>
<dbReference type="EMBL" id="VIFY01000004">
    <property type="protein sequence ID" value="TQB77052.1"/>
    <property type="molecule type" value="Genomic_DNA"/>
</dbReference>
<evidence type="ECO:0000313" key="1">
    <source>
        <dbReference type="EMBL" id="TQB77052.1"/>
    </source>
</evidence>
<dbReference type="AlphaFoldDB" id="A0A507R2S9"/>
<keyword evidence="2" id="KW-1185">Reference proteome</keyword>